<sequence length="103" mass="11725">MFKQIYEQEYAQFGGEPFGCIIGEFDHSPMGVTLLTELTKISAASPSPLQKSKWNELGNSRNIGKIFTTPEYASWRRLRESNDSRYRVLTMPRLPYGAKTCSV</sequence>
<organism evidence="2 3">
    <name type="scientific">Kosakonia oryziphila</name>
    <dbReference type="NCBI Taxonomy" id="1005667"/>
    <lineage>
        <taxon>Bacteria</taxon>
        <taxon>Pseudomonadati</taxon>
        <taxon>Pseudomonadota</taxon>
        <taxon>Gammaproteobacteria</taxon>
        <taxon>Enterobacterales</taxon>
        <taxon>Enterobacteriaceae</taxon>
        <taxon>Kosakonia</taxon>
    </lineage>
</organism>
<evidence type="ECO:0000313" key="2">
    <source>
        <dbReference type="EMBL" id="SCB91021.1"/>
    </source>
</evidence>
<dbReference type="InterPro" id="IPR044031">
    <property type="entry name" value="TssC1_N"/>
</dbReference>
<dbReference type="Proteomes" id="UP000198515">
    <property type="component" value="Unassembled WGS sequence"/>
</dbReference>
<dbReference type="PANTHER" id="PTHR35565">
    <property type="entry name" value="CYTOPLASMIC PROTEIN-RELATED"/>
    <property type="match status" value="1"/>
</dbReference>
<protein>
    <submittedName>
        <fullName evidence="2">Type VI secretion protein, EvpB/VC_A0108, tail sheath</fullName>
    </submittedName>
</protein>
<gene>
    <name evidence="2" type="ORF">GA0061070_100412</name>
</gene>
<accession>A0A1C4A934</accession>
<evidence type="ECO:0000259" key="1">
    <source>
        <dbReference type="Pfam" id="PF05943"/>
    </source>
</evidence>
<dbReference type="PANTHER" id="PTHR35565:SF3">
    <property type="entry name" value="TYPE VI SECRETION SYSTEM SHEATH PROTEIN TSSC1"/>
    <property type="match status" value="1"/>
</dbReference>
<name>A0A1C4A934_9ENTR</name>
<dbReference type="EMBL" id="FMBC01000004">
    <property type="protein sequence ID" value="SCB91021.1"/>
    <property type="molecule type" value="Genomic_DNA"/>
</dbReference>
<proteinExistence type="predicted"/>
<dbReference type="InterPro" id="IPR010269">
    <property type="entry name" value="T6SS_TssC-like"/>
</dbReference>
<keyword evidence="3" id="KW-1185">Reference proteome</keyword>
<dbReference type="AlphaFoldDB" id="A0A1C4A934"/>
<reference evidence="3" key="1">
    <citation type="submission" date="2016-08" db="EMBL/GenBank/DDBJ databases">
        <authorList>
            <person name="Varghese N."/>
            <person name="Submissions Spin"/>
        </authorList>
    </citation>
    <scope>NUCLEOTIDE SEQUENCE [LARGE SCALE GENOMIC DNA]</scope>
    <source>
        <strain evidence="3">REICA_142</strain>
    </source>
</reference>
<evidence type="ECO:0000313" key="3">
    <source>
        <dbReference type="Proteomes" id="UP000198515"/>
    </source>
</evidence>
<feature type="domain" description="TssC1 N-terminal" evidence="1">
    <location>
        <begin position="1"/>
        <end position="100"/>
    </location>
</feature>
<dbReference type="Pfam" id="PF05943">
    <property type="entry name" value="VipB"/>
    <property type="match status" value="1"/>
</dbReference>